<evidence type="ECO:0000313" key="10">
    <source>
        <dbReference type="Proteomes" id="UP000011083"/>
    </source>
</evidence>
<feature type="domain" description="Exportin-7/Ran-binding protein 17 TPR repeats" evidence="8">
    <location>
        <begin position="146"/>
        <end position="360"/>
    </location>
</feature>
<dbReference type="GO" id="GO:0005737">
    <property type="term" value="C:cytoplasm"/>
    <property type="evidence" value="ECO:0007669"/>
    <property type="project" value="UniProtKB-SubCell"/>
</dbReference>
<keyword evidence="6" id="KW-0653">Protein transport</keyword>
<evidence type="ECO:0000256" key="1">
    <source>
        <dbReference type="ARBA" id="ARBA00004123"/>
    </source>
</evidence>
<dbReference type="GO" id="GO:0006611">
    <property type="term" value="P:protein export from nucleus"/>
    <property type="evidence" value="ECO:0007669"/>
    <property type="project" value="TreeGrafter"/>
</dbReference>
<dbReference type="OrthoDB" id="244158at2759"/>
<evidence type="ECO:0000256" key="5">
    <source>
        <dbReference type="ARBA" id="ARBA00022490"/>
    </source>
</evidence>
<dbReference type="Pfam" id="PF25795">
    <property type="entry name" value="TPR_XPO7"/>
    <property type="match status" value="1"/>
</dbReference>
<evidence type="ECO:0000259" key="8">
    <source>
        <dbReference type="Pfam" id="PF25795"/>
    </source>
</evidence>
<proteinExistence type="inferred from homology"/>
<sequence length="741" mass="84053">MGCLVQMASVRRTLFLSEDERHTYLANLMQMTIDVLKNKTGLEQVDNHHEFSRLLYRFKSNYQLTQLVAVNDKYSEWITLVAEFTCATFKALPHSGHNLLLMWSRLVSSMTYMKTDIPTLLDSLTPRVMEAYVNSMLNDIDEDGTDEDDPLRNIEPIQEELEALPYLGRCNYATTSSHIVSLFDPRAQAYQQSTQPPSPSGSLLEGQLAWMVYVMGAVIGARIGFTPVQTEEHDAIDGELSYRVFQLMQLHDQRLMQFRKMYVSEQAMSTNSRLYARLAERIGIADDAMVMNMIITKIVRNLKFWASDIGIVTKSLTLFNELASGYSSSKIMCKMDVVVEILEHHTSQHFPFLDVDGNVRNRTTFYSTLSRMLFMEPHTVRFASFMQPFKNQLVALQSMHPEALRQENYKFLPSYPEHTPLLVRAAEVWADTPAITSPLLKLFSELVHNKSGRISFPVSSPDGYLLFRETSKLLVAYGQRLVRHTPADPKDPYADKYKGIWQCMVVLTRALLGNYVNFGVFALYGDPALSNALQVVLQLVLSIPFPELTAYPKVVRAYYAFISTLCQMHTSALLELDTPVFVQILSSLKEGLSSLTTITSVSSQSCDALDHIFTFVVENKTKDIPAMRSFAAHTASHAEMLPQMLELLFQALLFEDNANQWAVSRPLFSLLLLIPTHFSVLRDQFVASQMSGDADGEKRQKLVEAFGKLMTDVKDNLMPKNREKFTQNATVFKNEVKALLV</sequence>
<gene>
    <name evidence="9" type="ORF">ACA1_057060</name>
</gene>
<protein>
    <submittedName>
        <fullName evidence="9">Exportin 7, putative</fullName>
    </submittedName>
</protein>
<accession>L8GV56</accession>
<evidence type="ECO:0000256" key="4">
    <source>
        <dbReference type="ARBA" id="ARBA00022448"/>
    </source>
</evidence>
<dbReference type="RefSeq" id="XP_004339087.1">
    <property type="nucleotide sequence ID" value="XM_004339039.1"/>
</dbReference>
<name>L8GV56_ACACF</name>
<reference evidence="9 10" key="1">
    <citation type="journal article" date="2013" name="Genome Biol.">
        <title>Genome of Acanthamoeba castellanii highlights extensive lateral gene transfer and early evolution of tyrosine kinase signaling.</title>
        <authorList>
            <person name="Clarke M."/>
            <person name="Lohan A.J."/>
            <person name="Liu B."/>
            <person name="Lagkouvardos I."/>
            <person name="Roy S."/>
            <person name="Zafar N."/>
            <person name="Bertelli C."/>
            <person name="Schilde C."/>
            <person name="Kianianmomeni A."/>
            <person name="Burglin T.R."/>
            <person name="Frech C."/>
            <person name="Turcotte B."/>
            <person name="Kopec K.O."/>
            <person name="Synnott J.M."/>
            <person name="Choo C."/>
            <person name="Paponov I."/>
            <person name="Finkler A."/>
            <person name="Soon Heng Tan C."/>
            <person name="Hutchins A.P."/>
            <person name="Weinmeier T."/>
            <person name="Rattei T."/>
            <person name="Chu J.S."/>
            <person name="Gimenez G."/>
            <person name="Irimia M."/>
            <person name="Rigden D.J."/>
            <person name="Fitzpatrick D.A."/>
            <person name="Lorenzo-Morales J."/>
            <person name="Bateman A."/>
            <person name="Chiu C.H."/>
            <person name="Tang P."/>
            <person name="Hegemann P."/>
            <person name="Fromm H."/>
            <person name="Raoult D."/>
            <person name="Greub G."/>
            <person name="Miranda-Saavedra D."/>
            <person name="Chen N."/>
            <person name="Nash P."/>
            <person name="Ginger M.L."/>
            <person name="Horn M."/>
            <person name="Schaap P."/>
            <person name="Caler L."/>
            <person name="Loftus B."/>
        </authorList>
    </citation>
    <scope>NUCLEOTIDE SEQUENCE [LARGE SCALE GENOMIC DNA]</scope>
    <source>
        <strain evidence="9 10">Neff</strain>
    </source>
</reference>
<comment type="subcellular location">
    <subcellularLocation>
        <location evidence="2">Cytoplasm</location>
    </subcellularLocation>
    <subcellularLocation>
        <location evidence="1">Nucleus</location>
    </subcellularLocation>
</comment>
<dbReference type="KEGG" id="acan:ACA1_057060"/>
<dbReference type="STRING" id="1257118.L8GV56"/>
<evidence type="ECO:0000256" key="6">
    <source>
        <dbReference type="ARBA" id="ARBA00022927"/>
    </source>
</evidence>
<dbReference type="OMA" id="DCFHELC"/>
<keyword evidence="7" id="KW-0539">Nucleus</keyword>
<dbReference type="GeneID" id="14918040"/>
<dbReference type="PANTHER" id="PTHR12596:SF2">
    <property type="entry name" value="EXPORTIN-7 ISOFORM X1"/>
    <property type="match status" value="1"/>
</dbReference>
<evidence type="ECO:0000256" key="3">
    <source>
        <dbReference type="ARBA" id="ARBA00009466"/>
    </source>
</evidence>
<dbReference type="Gene3D" id="1.25.10.10">
    <property type="entry name" value="Leucine-rich Repeat Variant"/>
    <property type="match status" value="1"/>
</dbReference>
<dbReference type="InterPro" id="IPR011989">
    <property type="entry name" value="ARM-like"/>
</dbReference>
<dbReference type="InterPro" id="IPR044189">
    <property type="entry name" value="XPO4/7-like"/>
</dbReference>
<dbReference type="InterPro" id="IPR057947">
    <property type="entry name" value="TPR_XPO7/RBP17"/>
</dbReference>
<dbReference type="PANTHER" id="PTHR12596">
    <property type="entry name" value="EXPORTIN 4,7-RELATED"/>
    <property type="match status" value="1"/>
</dbReference>
<dbReference type="SUPFAM" id="SSF48371">
    <property type="entry name" value="ARM repeat"/>
    <property type="match status" value="1"/>
</dbReference>
<keyword evidence="10" id="KW-1185">Reference proteome</keyword>
<keyword evidence="4" id="KW-0813">Transport</keyword>
<dbReference type="AlphaFoldDB" id="L8GV56"/>
<evidence type="ECO:0000256" key="2">
    <source>
        <dbReference type="ARBA" id="ARBA00004496"/>
    </source>
</evidence>
<comment type="similarity">
    <text evidence="3">Belongs to the exportin family.</text>
</comment>
<dbReference type="GO" id="GO:0005049">
    <property type="term" value="F:nuclear export signal receptor activity"/>
    <property type="evidence" value="ECO:0007669"/>
    <property type="project" value="InterPro"/>
</dbReference>
<evidence type="ECO:0000313" key="9">
    <source>
        <dbReference type="EMBL" id="ELR17074.1"/>
    </source>
</evidence>
<organism evidence="9 10">
    <name type="scientific">Acanthamoeba castellanii (strain ATCC 30010 / Neff)</name>
    <dbReference type="NCBI Taxonomy" id="1257118"/>
    <lineage>
        <taxon>Eukaryota</taxon>
        <taxon>Amoebozoa</taxon>
        <taxon>Discosea</taxon>
        <taxon>Longamoebia</taxon>
        <taxon>Centramoebida</taxon>
        <taxon>Acanthamoebidae</taxon>
        <taxon>Acanthamoeba</taxon>
    </lineage>
</organism>
<keyword evidence="5" id="KW-0963">Cytoplasm</keyword>
<dbReference type="GO" id="GO:0005643">
    <property type="term" value="C:nuclear pore"/>
    <property type="evidence" value="ECO:0007669"/>
    <property type="project" value="TreeGrafter"/>
</dbReference>
<dbReference type="VEuPathDB" id="AmoebaDB:ACA1_057060"/>
<dbReference type="Proteomes" id="UP000011083">
    <property type="component" value="Unassembled WGS sequence"/>
</dbReference>
<dbReference type="InterPro" id="IPR016024">
    <property type="entry name" value="ARM-type_fold"/>
</dbReference>
<dbReference type="EMBL" id="KB007974">
    <property type="protein sequence ID" value="ELR17074.1"/>
    <property type="molecule type" value="Genomic_DNA"/>
</dbReference>
<evidence type="ECO:0000256" key="7">
    <source>
        <dbReference type="ARBA" id="ARBA00023242"/>
    </source>
</evidence>